<sequence length="462" mass="47184">MGRGSKNLSKGNRKLALMHNSESLHYRMYKAGRTWLFAGIASFSLGAVLFGARVSASAATTDTTPTAQQQQQPAATTDTGAAQAATQDQPAAVQTKTAVDPTSTTQPGDITKTVTTPSTTTTAPKLNTDSNDFEGKASAPAGNTDTAETAGALIKTGIFGNGISTAADNSTTAKLGTKDKAVANVDTANTNQNRAANKYTDAQDPNKTSSIPATTKGAINSGATPDQVLAGGLTMTKGSGGQTETDAQNPTAKNNDDLDQTIQSNVVDQSDTAARADSSDYNPDAILDQANDQGAISSDSGVADKTTNQTGLVTRYGTLYAQGNSSGLGDVTIAGSSQQGVNFGIPSNLQGQNVNLQVGNFKVIAQSDVGVVLQTQTGERFQITNADLGKDSTVTTDGGGILGFGGATLDGVQGIYSAIAPNNTTIKYTNSKGDVVDSKNYKDLFKPGNTVSGLGGSVKNLV</sequence>
<name>A0ABX1L280_9LACO</name>
<feature type="region of interest" description="Disordered" evidence="2">
    <location>
        <begin position="61"/>
        <end position="145"/>
    </location>
</feature>
<keyword evidence="1" id="KW-0732">Signal</keyword>
<feature type="compositionally biased region" description="Polar residues" evidence="2">
    <location>
        <begin position="203"/>
        <end position="224"/>
    </location>
</feature>
<dbReference type="InterPro" id="IPR022263">
    <property type="entry name" value="KxYKxGKxW"/>
</dbReference>
<gene>
    <name evidence="3" type="ORF">HC026_11850</name>
</gene>
<protein>
    <submittedName>
        <fullName evidence="3">KxYKxGKxW signal peptide domain-containing protein</fullName>
    </submittedName>
</protein>
<dbReference type="RefSeq" id="WP_168926128.1">
    <property type="nucleotide sequence ID" value="NZ_JAAXLJ010000032.1"/>
</dbReference>
<feature type="region of interest" description="Disordered" evidence="2">
    <location>
        <begin position="267"/>
        <end position="286"/>
    </location>
</feature>
<feature type="compositionally biased region" description="Polar residues" evidence="2">
    <location>
        <begin position="242"/>
        <end position="253"/>
    </location>
</feature>
<dbReference type="Pfam" id="PF19258">
    <property type="entry name" value="KxYKxGKxW_sig"/>
    <property type="match status" value="1"/>
</dbReference>
<feature type="compositionally biased region" description="Polar residues" evidence="2">
    <location>
        <begin position="186"/>
        <end position="195"/>
    </location>
</feature>
<evidence type="ECO:0000256" key="1">
    <source>
        <dbReference type="ARBA" id="ARBA00022729"/>
    </source>
</evidence>
<feature type="region of interest" description="Disordered" evidence="2">
    <location>
        <begin position="185"/>
        <end position="261"/>
    </location>
</feature>
<dbReference type="Proteomes" id="UP000763447">
    <property type="component" value="Unassembled WGS sequence"/>
</dbReference>
<evidence type="ECO:0000256" key="2">
    <source>
        <dbReference type="SAM" id="MobiDB-lite"/>
    </source>
</evidence>
<feature type="compositionally biased region" description="Low complexity" evidence="2">
    <location>
        <begin position="61"/>
        <end position="95"/>
    </location>
</feature>
<dbReference type="EMBL" id="JAAXLJ010000032">
    <property type="protein sequence ID" value="NLR19582.1"/>
    <property type="molecule type" value="Genomic_DNA"/>
</dbReference>
<organism evidence="3 4">
    <name type="scientific">Secundilactobacillus angelensis</name>
    <dbReference type="NCBI Taxonomy" id="2722706"/>
    <lineage>
        <taxon>Bacteria</taxon>
        <taxon>Bacillati</taxon>
        <taxon>Bacillota</taxon>
        <taxon>Bacilli</taxon>
        <taxon>Lactobacillales</taxon>
        <taxon>Lactobacillaceae</taxon>
        <taxon>Secundilactobacillus</taxon>
    </lineage>
</organism>
<feature type="compositionally biased region" description="Polar residues" evidence="2">
    <location>
        <begin position="96"/>
        <end position="108"/>
    </location>
</feature>
<reference evidence="3 4" key="1">
    <citation type="submission" date="2020-04" db="EMBL/GenBank/DDBJ databases">
        <title>A novel species of genus Lactobacillus that was isolated from fermented food Zha-chili.</title>
        <authorList>
            <person name="Zhang Z."/>
        </authorList>
    </citation>
    <scope>NUCLEOTIDE SEQUENCE [LARGE SCALE GENOMIC DNA]</scope>
    <source>
        <strain evidence="4">HBUAS51383</strain>
    </source>
</reference>
<keyword evidence="4" id="KW-1185">Reference proteome</keyword>
<evidence type="ECO:0000313" key="4">
    <source>
        <dbReference type="Proteomes" id="UP000763447"/>
    </source>
</evidence>
<proteinExistence type="predicted"/>
<evidence type="ECO:0000313" key="3">
    <source>
        <dbReference type="EMBL" id="NLR19582.1"/>
    </source>
</evidence>
<dbReference type="NCBIfam" id="TIGR03715">
    <property type="entry name" value="KxYKxGKxW"/>
    <property type="match status" value="1"/>
</dbReference>
<feature type="compositionally biased region" description="Low complexity" evidence="2">
    <location>
        <begin position="111"/>
        <end position="122"/>
    </location>
</feature>
<accession>A0ABX1L280</accession>
<comment type="caution">
    <text evidence="3">The sequence shown here is derived from an EMBL/GenBank/DDBJ whole genome shotgun (WGS) entry which is preliminary data.</text>
</comment>